<dbReference type="EMBL" id="RXLU01000005">
    <property type="protein sequence ID" value="RTQ85551.1"/>
    <property type="molecule type" value="Genomic_DNA"/>
</dbReference>
<organism evidence="1 2">
    <name type="scientific">Acinetobacter baumannii</name>
    <dbReference type="NCBI Taxonomy" id="470"/>
    <lineage>
        <taxon>Bacteria</taxon>
        <taxon>Pseudomonadati</taxon>
        <taxon>Pseudomonadota</taxon>
        <taxon>Gammaproteobacteria</taxon>
        <taxon>Moraxellales</taxon>
        <taxon>Moraxellaceae</taxon>
        <taxon>Acinetobacter</taxon>
        <taxon>Acinetobacter calcoaceticus/baumannii complex</taxon>
    </lineage>
</organism>
<sequence>MENIDTELFERNLLETFEDAEYKRICELFDCEDEEFYKGVRFTLAYLKAKGTISHSRQEHISDIVERFGGKDKVKEATKTKAIDDVYCWELGKWFNHRYWVEKMEKNHNGVTLRELAIAAKV</sequence>
<proteinExistence type="predicted"/>
<gene>
    <name evidence="1" type="ORF">EJ062_01245</name>
</gene>
<dbReference type="RefSeq" id="WP_000427665.1">
    <property type="nucleotide sequence ID" value="NZ_JAIWVB010000001.1"/>
</dbReference>
<accession>A0AAX1ZQV4</accession>
<name>A0AAX1ZQV4_ACIBA</name>
<dbReference type="AlphaFoldDB" id="A0AAX1ZQV4"/>
<evidence type="ECO:0000313" key="1">
    <source>
        <dbReference type="EMBL" id="RTQ85551.1"/>
    </source>
</evidence>
<reference evidence="1 2" key="1">
    <citation type="submission" date="2018-12" db="EMBL/GenBank/DDBJ databases">
        <title>Draft Genome Sequences Human Pathogenic Acinetobacter baumannii Strains.</title>
        <authorList>
            <person name="Madhi M."/>
            <person name="Ronco T."/>
            <person name="Olsen R.H."/>
            <person name="Hassani A."/>
        </authorList>
    </citation>
    <scope>NUCLEOTIDE SEQUENCE [LARGE SCALE GENOMIC DNA]</scope>
    <source>
        <strain evidence="1 2">AB3</strain>
    </source>
</reference>
<evidence type="ECO:0000313" key="2">
    <source>
        <dbReference type="Proteomes" id="UP000268239"/>
    </source>
</evidence>
<comment type="caution">
    <text evidence="1">The sequence shown here is derived from an EMBL/GenBank/DDBJ whole genome shotgun (WGS) entry which is preliminary data.</text>
</comment>
<protein>
    <recommendedName>
        <fullName evidence="3">DUF2513 domain-containing protein</fullName>
    </recommendedName>
</protein>
<evidence type="ECO:0008006" key="3">
    <source>
        <dbReference type="Google" id="ProtNLM"/>
    </source>
</evidence>
<dbReference type="Proteomes" id="UP000268239">
    <property type="component" value="Unassembled WGS sequence"/>
</dbReference>